<dbReference type="Gene3D" id="3.10.620.10">
    <property type="entry name" value="Protein N-terminal glutamine amidohydrolase, alpha beta roll"/>
    <property type="match status" value="1"/>
</dbReference>
<gene>
    <name evidence="11" type="ORF">OLC1_LOCUS9850</name>
</gene>
<feature type="region of interest" description="Disordered" evidence="9">
    <location>
        <begin position="1"/>
        <end position="38"/>
    </location>
</feature>
<dbReference type="InterPro" id="IPR037132">
    <property type="entry name" value="N_Gln_amidohydro_ab_roll_sf"/>
</dbReference>
<comment type="function">
    <text evidence="8">Mediates the side-chain deamidation of N-terminal glutamine residues to glutamate, an important step in N-end rule pathway of protein degradation. Conversion of the resulting N-terminal glutamine to glutamate renders the protein susceptible to arginylation, polyubiquitination and degradation as specified by the N-end rule. Does not act on substrates with internal or C-terminal glutamine and does not act on non-glutamine residues in any position.</text>
</comment>
<dbReference type="GO" id="GO:0005829">
    <property type="term" value="C:cytosol"/>
    <property type="evidence" value="ECO:0007669"/>
    <property type="project" value="TreeGrafter"/>
</dbReference>
<dbReference type="FunFam" id="3.10.620.10:FF:000001">
    <property type="entry name" value="Blast:Protein N-terminal glutamine amidohydrolase"/>
    <property type="match status" value="1"/>
</dbReference>
<dbReference type="PANTHER" id="PTHR13035:SF0">
    <property type="entry name" value="PROTEIN N-TERMINAL GLUTAMINE AMIDOHYDROLASE"/>
    <property type="match status" value="1"/>
</dbReference>
<dbReference type="InterPro" id="IPR023128">
    <property type="entry name" value="Prot_N_Gln_amidohydro_ab_roll"/>
</dbReference>
<evidence type="ECO:0000256" key="9">
    <source>
        <dbReference type="SAM" id="MobiDB-lite"/>
    </source>
</evidence>
<evidence type="ECO:0000256" key="1">
    <source>
        <dbReference type="ARBA" id="ARBA00008985"/>
    </source>
</evidence>
<proteinExistence type="inferred from homology"/>
<dbReference type="InterPro" id="IPR039733">
    <property type="entry name" value="NTAQ1"/>
</dbReference>
<keyword evidence="5 8" id="KW-0378">Hydrolase</keyword>
<accession>A0AAV1CXP3</accession>
<feature type="compositionally biased region" description="Low complexity" evidence="9">
    <location>
        <begin position="21"/>
        <end position="38"/>
    </location>
</feature>
<comment type="subunit">
    <text evidence="2 8">Monomer.</text>
</comment>
<evidence type="ECO:0000256" key="5">
    <source>
        <dbReference type="ARBA" id="ARBA00022801"/>
    </source>
</evidence>
<comment type="catalytic activity">
    <reaction evidence="7 8">
        <text>N-terminal L-glutaminyl-[protein] + H2O = N-terminal L-glutamyl-[protein] + NH4(+)</text>
        <dbReference type="Rhea" id="RHEA:50680"/>
        <dbReference type="Rhea" id="RHEA-COMP:12668"/>
        <dbReference type="Rhea" id="RHEA-COMP:12777"/>
        <dbReference type="ChEBI" id="CHEBI:15377"/>
        <dbReference type="ChEBI" id="CHEBI:28938"/>
        <dbReference type="ChEBI" id="CHEBI:64721"/>
        <dbReference type="ChEBI" id="CHEBI:64722"/>
        <dbReference type="EC" id="3.5.1.122"/>
    </reaction>
</comment>
<evidence type="ECO:0000256" key="2">
    <source>
        <dbReference type="ARBA" id="ARBA00011245"/>
    </source>
</evidence>
<dbReference type="EMBL" id="OX459120">
    <property type="protein sequence ID" value="CAI9099918.1"/>
    <property type="molecule type" value="Genomic_DNA"/>
</dbReference>
<feature type="domain" description="Protein N-terminal glutamine amidohydrolase alpha beta roll" evidence="10">
    <location>
        <begin position="50"/>
        <end position="249"/>
    </location>
</feature>
<dbReference type="AlphaFoldDB" id="A0AAV1CXP3"/>
<evidence type="ECO:0000256" key="8">
    <source>
        <dbReference type="RuleBase" id="RU367082"/>
    </source>
</evidence>
<reference evidence="11" key="1">
    <citation type="submission" date="2023-03" db="EMBL/GenBank/DDBJ databases">
        <authorList>
            <person name="Julca I."/>
        </authorList>
    </citation>
    <scope>NUCLEOTIDE SEQUENCE</scope>
</reference>
<dbReference type="EC" id="3.5.1.122" evidence="3 8"/>
<feature type="compositionally biased region" description="Basic residues" evidence="9">
    <location>
        <begin position="1"/>
        <end position="12"/>
    </location>
</feature>
<evidence type="ECO:0000256" key="6">
    <source>
        <dbReference type="ARBA" id="ARBA00029677"/>
    </source>
</evidence>
<name>A0AAV1CXP3_OLDCO</name>
<dbReference type="GO" id="GO:0005634">
    <property type="term" value="C:nucleus"/>
    <property type="evidence" value="ECO:0007669"/>
    <property type="project" value="TreeGrafter"/>
</dbReference>
<sequence length="253" mass="28468">MCKKFGRKRKQKKEMTTLKLDAPSSSSSSSSPPDSVSASVNTVEASKFDHTPNYCEENVYFLCKKLCSEGLADSDGSDLFAVFISNEKKQIPLWNQKASKRADGIVLWDYHVICIQKQKDANSSPKVWDLDSTLPFPSPLASYLRETIRPSFKLFSEFDRFFRIVHVPIFLRCFASDRRHMKDSAGNWTSQPPSCQPIVAEDGTVHNLNEYMEISAAEALRNVEAGTVDAVFSEKFGVVVSESQLEEFFSLIP</sequence>
<evidence type="ECO:0000313" key="12">
    <source>
        <dbReference type="Proteomes" id="UP001161247"/>
    </source>
</evidence>
<evidence type="ECO:0000256" key="3">
    <source>
        <dbReference type="ARBA" id="ARBA00012718"/>
    </source>
</evidence>
<evidence type="ECO:0000259" key="10">
    <source>
        <dbReference type="Pfam" id="PF09764"/>
    </source>
</evidence>
<protein>
    <recommendedName>
        <fullName evidence="4 8">Protein N-terminal glutamine amidohydrolase</fullName>
        <ecNumber evidence="3 8">3.5.1.122</ecNumber>
    </recommendedName>
    <alternativeName>
        <fullName evidence="6 8">Protein NH2-terminal glutamine deamidase</fullName>
    </alternativeName>
</protein>
<dbReference type="Pfam" id="PF09764">
    <property type="entry name" value="Nt_Gln_amidase"/>
    <property type="match status" value="1"/>
</dbReference>
<dbReference type="GO" id="GO:0008418">
    <property type="term" value="F:protein-N-terminal asparagine amidohydrolase activity"/>
    <property type="evidence" value="ECO:0007669"/>
    <property type="project" value="UniProtKB-UniRule"/>
</dbReference>
<keyword evidence="12" id="KW-1185">Reference proteome</keyword>
<organism evidence="11 12">
    <name type="scientific">Oldenlandia corymbosa var. corymbosa</name>
    <dbReference type="NCBI Taxonomy" id="529605"/>
    <lineage>
        <taxon>Eukaryota</taxon>
        <taxon>Viridiplantae</taxon>
        <taxon>Streptophyta</taxon>
        <taxon>Embryophyta</taxon>
        <taxon>Tracheophyta</taxon>
        <taxon>Spermatophyta</taxon>
        <taxon>Magnoliopsida</taxon>
        <taxon>eudicotyledons</taxon>
        <taxon>Gunneridae</taxon>
        <taxon>Pentapetalae</taxon>
        <taxon>asterids</taxon>
        <taxon>lamiids</taxon>
        <taxon>Gentianales</taxon>
        <taxon>Rubiaceae</taxon>
        <taxon>Rubioideae</taxon>
        <taxon>Spermacoceae</taxon>
        <taxon>Hedyotis-Oldenlandia complex</taxon>
        <taxon>Oldenlandia</taxon>
    </lineage>
</organism>
<dbReference type="GO" id="GO:0070773">
    <property type="term" value="F:protein-N-terminal glutamine amidohydrolase activity"/>
    <property type="evidence" value="ECO:0007669"/>
    <property type="project" value="UniProtKB-UniRule"/>
</dbReference>
<evidence type="ECO:0000256" key="4">
    <source>
        <dbReference type="ARBA" id="ARBA00021247"/>
    </source>
</evidence>
<evidence type="ECO:0000313" key="11">
    <source>
        <dbReference type="EMBL" id="CAI9099918.1"/>
    </source>
</evidence>
<comment type="similarity">
    <text evidence="1 8">Belongs to the NTAQ1 family.</text>
</comment>
<dbReference type="PANTHER" id="PTHR13035">
    <property type="entry name" value="PROTEIN N-TERMINAL GLUTAMINE AMIDOHYDROLASE"/>
    <property type="match status" value="1"/>
</dbReference>
<dbReference type="Proteomes" id="UP001161247">
    <property type="component" value="Chromosome 3"/>
</dbReference>
<evidence type="ECO:0000256" key="7">
    <source>
        <dbReference type="ARBA" id="ARBA00048768"/>
    </source>
</evidence>